<reference evidence="1" key="2">
    <citation type="submission" date="2009-09" db="EMBL/GenBank/DDBJ databases">
        <title>Complete sequence of chromosome of Candidatus Accumulibacter phosphatis clade IIA str. UW-1.</title>
        <authorList>
            <consortium name="US DOE Joint Genome Institute"/>
            <person name="Martin H.G."/>
            <person name="Ivanova N."/>
            <person name="Kunin V."/>
            <person name="Warnecke F."/>
            <person name="Barry K."/>
            <person name="He S."/>
            <person name="Salamov A."/>
            <person name="Szeto E."/>
            <person name="Dalin E."/>
            <person name="Pangilinan J.L."/>
            <person name="Lapidus A."/>
            <person name="Lowry S."/>
            <person name="Kyrpides N.C."/>
            <person name="McMahon K.D."/>
            <person name="Hugenholtz P."/>
        </authorList>
    </citation>
    <scope>NUCLEOTIDE SEQUENCE [LARGE SCALE GENOMIC DNA]</scope>
    <source>
        <strain evidence="1">UW-1</strain>
    </source>
</reference>
<dbReference type="STRING" id="522306.CAP2UW1_3235"/>
<proteinExistence type="predicted"/>
<protein>
    <recommendedName>
        <fullName evidence="2">Nucleic acid-binding protein</fullName>
    </recommendedName>
</protein>
<gene>
    <name evidence="1" type="ordered locus">CAP2UW1_3235</name>
</gene>
<dbReference type="AlphaFoldDB" id="C7RVN2"/>
<dbReference type="PANTHER" id="PTHR39550:SF1">
    <property type="entry name" value="SLL0658 PROTEIN"/>
    <property type="match status" value="1"/>
</dbReference>
<dbReference type="eggNOG" id="COG2405">
    <property type="taxonomic scope" value="Bacteria"/>
</dbReference>
<dbReference type="Pfam" id="PF11848">
    <property type="entry name" value="DUF3368"/>
    <property type="match status" value="1"/>
</dbReference>
<organism evidence="1">
    <name type="scientific">Accumulibacter regalis</name>
    <dbReference type="NCBI Taxonomy" id="522306"/>
    <lineage>
        <taxon>Bacteria</taxon>
        <taxon>Pseudomonadati</taxon>
        <taxon>Pseudomonadota</taxon>
        <taxon>Betaproteobacteria</taxon>
        <taxon>Candidatus Accumulibacter</taxon>
    </lineage>
</organism>
<dbReference type="OrthoDB" id="556724at2"/>
<reference evidence="1" key="1">
    <citation type="submission" date="2009-08" db="EMBL/GenBank/DDBJ databases">
        <authorList>
            <consortium name="US DOE Joint Genome Institute"/>
            <person name="Lucas S."/>
            <person name="Copeland A."/>
            <person name="Lapidus A."/>
            <person name="Glavina del Rio T."/>
            <person name="Dalin E."/>
            <person name="Tice H."/>
            <person name="Bruce D."/>
            <person name="Barry K."/>
            <person name="Pitluck S."/>
            <person name="Lowry S."/>
            <person name="Larimer F."/>
            <person name="Land M."/>
            <person name="Hauser L."/>
            <person name="Kyrpides N."/>
            <person name="Ivanova N."/>
            <person name="McMahon K.D."/>
            <person name="Hugenholtz P."/>
        </authorList>
    </citation>
    <scope>NUCLEOTIDE SEQUENCE</scope>
    <source>
        <strain evidence="1">UW-1</strain>
    </source>
</reference>
<dbReference type="PANTHER" id="PTHR39550">
    <property type="entry name" value="SLL0658 PROTEIN"/>
    <property type="match status" value="1"/>
</dbReference>
<evidence type="ECO:0008006" key="2">
    <source>
        <dbReference type="Google" id="ProtNLM"/>
    </source>
</evidence>
<evidence type="ECO:0000313" key="1">
    <source>
        <dbReference type="EMBL" id="ACV36505.1"/>
    </source>
</evidence>
<dbReference type="EMBL" id="CP001715">
    <property type="protein sequence ID" value="ACV36505.1"/>
    <property type="molecule type" value="Genomic_DNA"/>
</dbReference>
<accession>C7RVN2</accession>
<dbReference type="InterPro" id="IPR021799">
    <property type="entry name" value="PIN-like_prokaryotic"/>
</dbReference>
<dbReference type="HOGENOM" id="CLU_115769_0_0_4"/>
<sequence length="164" mass="17466">MARLVLTDASPLIGLSLVDGLPWLAALFGEVWMPEEVRSEVLSGSGFPGEQAIRGAMGRGWLRLWSQPVGELPLPDLDEGEAACIRIAMGHGGESLVLMDERAGRATALEMGLQVAGTAAVIGMAKTRGLVASARDVFASLHQSDFRISAEVIRTVLTRVGEWN</sequence>
<name>C7RVN2_ACCRE</name>
<dbReference type="KEGG" id="app:CAP2UW1_3235"/>